<comment type="similarity">
    <text evidence="1">Belongs to the protein kinase superfamily. STE Ser/Thr protein kinase family. STE20 subfamily.</text>
</comment>
<keyword evidence="2" id="KW-0547">Nucleotide-binding</keyword>
<keyword evidence="3" id="KW-0067">ATP-binding</keyword>
<name>A0A5S9IHW0_UABAM</name>
<dbReference type="GO" id="GO:0005524">
    <property type="term" value="F:ATP binding"/>
    <property type="evidence" value="ECO:0007669"/>
    <property type="project" value="UniProtKB-KW"/>
</dbReference>
<dbReference type="Gene3D" id="1.10.510.10">
    <property type="entry name" value="Transferase(Phosphotransferase) domain 1"/>
    <property type="match status" value="1"/>
</dbReference>
<dbReference type="OrthoDB" id="6111975at2"/>
<evidence type="ECO:0000256" key="1">
    <source>
        <dbReference type="ARBA" id="ARBA00008874"/>
    </source>
</evidence>
<keyword evidence="5" id="KW-0418">Kinase</keyword>
<dbReference type="RefSeq" id="WP_151966329.1">
    <property type="nucleotide sequence ID" value="NZ_AP019860.1"/>
</dbReference>
<dbReference type="AlphaFoldDB" id="A0A5S9IHW0"/>
<dbReference type="EMBL" id="AP019860">
    <property type="protein sequence ID" value="BBM82073.1"/>
    <property type="molecule type" value="Genomic_DNA"/>
</dbReference>
<dbReference type="Pfam" id="PF00069">
    <property type="entry name" value="Pkinase"/>
    <property type="match status" value="1"/>
</dbReference>
<gene>
    <name evidence="5" type="ORF">UABAM_00416</name>
</gene>
<proteinExistence type="inferred from homology"/>
<dbReference type="InterPro" id="IPR011009">
    <property type="entry name" value="Kinase-like_dom_sf"/>
</dbReference>
<organism evidence="5 6">
    <name type="scientific">Uabimicrobium amorphum</name>
    <dbReference type="NCBI Taxonomy" id="2596890"/>
    <lineage>
        <taxon>Bacteria</taxon>
        <taxon>Pseudomonadati</taxon>
        <taxon>Planctomycetota</taxon>
        <taxon>Candidatus Uabimicrobiia</taxon>
        <taxon>Candidatus Uabimicrobiales</taxon>
        <taxon>Candidatus Uabimicrobiaceae</taxon>
        <taxon>Candidatus Uabimicrobium</taxon>
    </lineage>
</organism>
<evidence type="ECO:0000313" key="5">
    <source>
        <dbReference type="EMBL" id="BBM82073.1"/>
    </source>
</evidence>
<dbReference type="KEGG" id="uam:UABAM_00416"/>
<evidence type="ECO:0000313" key="6">
    <source>
        <dbReference type="Proteomes" id="UP000326354"/>
    </source>
</evidence>
<dbReference type="Proteomes" id="UP000326354">
    <property type="component" value="Chromosome"/>
</dbReference>
<keyword evidence="6" id="KW-1185">Reference proteome</keyword>
<evidence type="ECO:0000259" key="4">
    <source>
        <dbReference type="PROSITE" id="PS50011"/>
    </source>
</evidence>
<keyword evidence="5" id="KW-0723">Serine/threonine-protein kinase</keyword>
<dbReference type="PANTHER" id="PTHR45832:SF22">
    <property type="entry name" value="SERINE_THREONINE-PROTEIN KINASE SAMKA-RELATED"/>
    <property type="match status" value="1"/>
</dbReference>
<dbReference type="InterPro" id="IPR051931">
    <property type="entry name" value="PAK3-like"/>
</dbReference>
<dbReference type="CDD" id="cd14014">
    <property type="entry name" value="STKc_PknB_like"/>
    <property type="match status" value="1"/>
</dbReference>
<feature type="domain" description="Protein kinase" evidence="4">
    <location>
        <begin position="360"/>
        <end position="615"/>
    </location>
</feature>
<protein>
    <submittedName>
        <fullName evidence="5">Serine/threonine protein kinase</fullName>
    </submittedName>
</protein>
<evidence type="ECO:0000256" key="3">
    <source>
        <dbReference type="ARBA" id="ARBA00022840"/>
    </source>
</evidence>
<dbReference type="GO" id="GO:0004674">
    <property type="term" value="F:protein serine/threonine kinase activity"/>
    <property type="evidence" value="ECO:0007669"/>
    <property type="project" value="UniProtKB-KW"/>
</dbReference>
<dbReference type="InterPro" id="IPR000719">
    <property type="entry name" value="Prot_kinase_dom"/>
</dbReference>
<dbReference type="PANTHER" id="PTHR45832">
    <property type="entry name" value="SERINE/THREONINE-PROTEIN KINASE SAMKA-RELATED-RELATED"/>
    <property type="match status" value="1"/>
</dbReference>
<accession>A0A5S9IHW0</accession>
<keyword evidence="5" id="KW-0808">Transferase</keyword>
<sequence length="620" mass="72290">MNSSMNTLRKNIDLLLSDEMRNNKQGYEALQKIDFSDEGFLKEALNIEDEQIHKYTLWRILAANDTQHIDLIENNLHKQNTMAPYNLWTLLHLGIKSRLLSQLYTNPILQEIILYALVENRVDHDQLLREMLASDFSNENIKKYVLHILQKQQLYRQAIDHWEVIQESSLKKILLWQNLHDISLKKFLKDPWPLMVIDNEKDKQIKMYLVSGLYEYFHDKDILRQSYPANKRYLVVRLYRLLGLKRQNRTVLAKKTAMIRELLIAESQKRTLSKEEIKQFVHQNVIDHKCKDAQQFTPPQDLKISPPTSDIVQKIKSYFWQLRYAHDRAMSVEEVEVQHVIHEAIETEVEIDMPSIFGPYHIVDVLNEEINTIICTAHMPHNKNIVALKILRDAYDLGFKDKDFAQIKHVMSLNHPNIIRPSAIEKIDGNFAIITEYFNGSNIEYLVKKYGTLSPQIVVKLAIKILNALDYAHNNDIIHHDIRPRHILVDRKGTVKIIDFGFQDITRKMAQKCRQMLGEIRYISPEQLEDAKSVDARTDLFSLGGVLYFALTGIPPFGEEPPGKVIENILRYDPPPLCAFLEDIPQALDEAIMKCLAKKLPQRFSSAQEAKNAFLNIYKH</sequence>
<dbReference type="PROSITE" id="PS50011">
    <property type="entry name" value="PROTEIN_KINASE_DOM"/>
    <property type="match status" value="1"/>
</dbReference>
<dbReference type="SUPFAM" id="SSF56112">
    <property type="entry name" value="Protein kinase-like (PK-like)"/>
    <property type="match status" value="1"/>
</dbReference>
<reference evidence="5 6" key="1">
    <citation type="submission" date="2019-08" db="EMBL/GenBank/DDBJ databases">
        <title>Complete genome sequence of Candidatus Uab amorphum.</title>
        <authorList>
            <person name="Shiratori T."/>
            <person name="Suzuki S."/>
            <person name="Kakizawa Y."/>
            <person name="Ishida K."/>
        </authorList>
    </citation>
    <scope>NUCLEOTIDE SEQUENCE [LARGE SCALE GENOMIC DNA]</scope>
    <source>
        <strain evidence="5 6">SRT547</strain>
    </source>
</reference>
<evidence type="ECO:0000256" key="2">
    <source>
        <dbReference type="ARBA" id="ARBA00022741"/>
    </source>
</evidence>